<feature type="transmembrane region" description="Helical" evidence="1">
    <location>
        <begin position="12"/>
        <end position="32"/>
    </location>
</feature>
<keyword evidence="1" id="KW-1133">Transmembrane helix</keyword>
<feature type="transmembrane region" description="Helical" evidence="1">
    <location>
        <begin position="38"/>
        <end position="57"/>
    </location>
</feature>
<reference evidence="2" key="2">
    <citation type="submission" date="2024-07" db="EMBL/GenBank/DDBJ databases">
        <title>Streptomyces haneummycinica sp. nov., a new antibiotic-producing actinobacterium isolated from marine sediment.</title>
        <authorList>
            <person name="Uemura M."/>
            <person name="Hamada M."/>
            <person name="Hirano S."/>
            <person name="Kobayashi K."/>
            <person name="Ohshiro T."/>
            <person name="Kobayashi T."/>
            <person name="Terahara T."/>
        </authorList>
    </citation>
    <scope>NUCLEOTIDE SEQUENCE</scope>
    <source>
        <strain evidence="2">KM77-8</strain>
    </source>
</reference>
<name>A0AAT9HWU6_9ACTN</name>
<sequence>MGSGAQQTFRYIGSCAGVALTIAIVTSSSGGVARGTDIAMVVSAVLALVAAVSVMSLRGRH</sequence>
<organism evidence="2">
    <name type="scientific">Streptomyces haneummycinicus</name>
    <dbReference type="NCBI Taxonomy" id="3074435"/>
    <lineage>
        <taxon>Bacteria</taxon>
        <taxon>Bacillati</taxon>
        <taxon>Actinomycetota</taxon>
        <taxon>Actinomycetes</taxon>
        <taxon>Kitasatosporales</taxon>
        <taxon>Streptomycetaceae</taxon>
        <taxon>Streptomyces</taxon>
    </lineage>
</organism>
<dbReference type="AlphaFoldDB" id="A0AAT9HWU6"/>
<dbReference type="EMBL" id="AP035768">
    <property type="protein sequence ID" value="BFO21847.1"/>
    <property type="molecule type" value="Genomic_DNA"/>
</dbReference>
<protein>
    <submittedName>
        <fullName evidence="2">Uncharacterized protein</fullName>
    </submittedName>
</protein>
<proteinExistence type="predicted"/>
<keyword evidence="1" id="KW-0472">Membrane</keyword>
<keyword evidence="1" id="KW-0812">Transmembrane</keyword>
<evidence type="ECO:0000256" key="1">
    <source>
        <dbReference type="SAM" id="Phobius"/>
    </source>
</evidence>
<evidence type="ECO:0000313" key="2">
    <source>
        <dbReference type="EMBL" id="BFO21847.1"/>
    </source>
</evidence>
<gene>
    <name evidence="2" type="ORF">SHKM778_82350</name>
</gene>
<accession>A0AAT9HWU6</accession>
<reference evidence="2" key="1">
    <citation type="submission" date="2024-06" db="EMBL/GenBank/DDBJ databases">
        <authorList>
            <consortium name="consrtm"/>
            <person name="Uemura M."/>
            <person name="Terahara T."/>
        </authorList>
    </citation>
    <scope>NUCLEOTIDE SEQUENCE</scope>
    <source>
        <strain evidence="2">KM77-8</strain>
    </source>
</reference>